<gene>
    <name evidence="1" type="ORF">PIB30_018806</name>
</gene>
<keyword evidence="2" id="KW-1185">Reference proteome</keyword>
<sequence length="247" mass="27111">MNRRLPKINVPLNVSFIYQHRRSPAPSIVFNTSSSASISAVVLESRSYCLSPLFQRAPPDPPLLPLTPTMLVTSYASTTSYNEKTTTLMPLLSSQSLNLTLVPAPPPLFSLNDHHSPPCFVADFKAATVNLDSASSLSVNQTPSAKPSSARHFRALFLSLFGALPCVAVVAPSPRIARHCHYSVLTPQKLTTSARENSTKILCKKFYPKTPYLTRFPPIPFENSSAFLLCGQGCYLHFNLINALHQI</sequence>
<protein>
    <submittedName>
        <fullName evidence="1">Uncharacterized protein</fullName>
    </submittedName>
</protein>
<reference evidence="1 2" key="1">
    <citation type="journal article" date="2023" name="Plants (Basel)">
        <title>Bridging the Gap: Combining Genomics and Transcriptomics Approaches to Understand Stylosanthes scabra, an Orphan Legume from the Brazilian Caatinga.</title>
        <authorList>
            <person name="Ferreira-Neto J.R.C."/>
            <person name="da Silva M.D."/>
            <person name="Binneck E."/>
            <person name="de Melo N.F."/>
            <person name="da Silva R.H."/>
            <person name="de Melo A.L.T.M."/>
            <person name="Pandolfi V."/>
            <person name="Bustamante F.O."/>
            <person name="Brasileiro-Vidal A.C."/>
            <person name="Benko-Iseppon A.M."/>
        </authorList>
    </citation>
    <scope>NUCLEOTIDE SEQUENCE [LARGE SCALE GENOMIC DNA]</scope>
    <source>
        <tissue evidence="1">Leaves</tissue>
    </source>
</reference>
<dbReference type="EMBL" id="JASCZI010060472">
    <property type="protein sequence ID" value="MED6132416.1"/>
    <property type="molecule type" value="Genomic_DNA"/>
</dbReference>
<evidence type="ECO:0000313" key="1">
    <source>
        <dbReference type="EMBL" id="MED6132416.1"/>
    </source>
</evidence>
<comment type="caution">
    <text evidence="1">The sequence shown here is derived from an EMBL/GenBank/DDBJ whole genome shotgun (WGS) entry which is preliminary data.</text>
</comment>
<name>A0ABU6S8A5_9FABA</name>
<organism evidence="1 2">
    <name type="scientific">Stylosanthes scabra</name>
    <dbReference type="NCBI Taxonomy" id="79078"/>
    <lineage>
        <taxon>Eukaryota</taxon>
        <taxon>Viridiplantae</taxon>
        <taxon>Streptophyta</taxon>
        <taxon>Embryophyta</taxon>
        <taxon>Tracheophyta</taxon>
        <taxon>Spermatophyta</taxon>
        <taxon>Magnoliopsida</taxon>
        <taxon>eudicotyledons</taxon>
        <taxon>Gunneridae</taxon>
        <taxon>Pentapetalae</taxon>
        <taxon>rosids</taxon>
        <taxon>fabids</taxon>
        <taxon>Fabales</taxon>
        <taxon>Fabaceae</taxon>
        <taxon>Papilionoideae</taxon>
        <taxon>50 kb inversion clade</taxon>
        <taxon>dalbergioids sensu lato</taxon>
        <taxon>Dalbergieae</taxon>
        <taxon>Pterocarpus clade</taxon>
        <taxon>Stylosanthes</taxon>
    </lineage>
</organism>
<proteinExistence type="predicted"/>
<accession>A0ABU6S8A5</accession>
<evidence type="ECO:0000313" key="2">
    <source>
        <dbReference type="Proteomes" id="UP001341840"/>
    </source>
</evidence>
<dbReference type="Proteomes" id="UP001341840">
    <property type="component" value="Unassembled WGS sequence"/>
</dbReference>